<comment type="caution">
    <text evidence="3">The sequence shown here is derived from an EMBL/GenBank/DDBJ whole genome shotgun (WGS) entry which is preliminary data.</text>
</comment>
<protein>
    <submittedName>
        <fullName evidence="3">Uncharacterized protein</fullName>
    </submittedName>
</protein>
<dbReference type="AlphaFoldDB" id="A0A1J8PL74"/>
<sequence>MSVHYEPLQTNDSTETEAEDTELQSQMKQLHADPRFNRPAPSLWKRISLLLVIVFLFWAAFQLKYQRSQPKIIHADRYSKEFKYRPAASPIITERLKDGVVRLRGAYPST</sequence>
<name>A0A1J8PL74_9AGAM</name>
<keyword evidence="4" id="KW-1185">Reference proteome</keyword>
<accession>A0A1J8PL74</accession>
<evidence type="ECO:0000313" key="3">
    <source>
        <dbReference type="EMBL" id="OJA09902.1"/>
    </source>
</evidence>
<evidence type="ECO:0000313" key="4">
    <source>
        <dbReference type="Proteomes" id="UP000183567"/>
    </source>
</evidence>
<dbReference type="EMBL" id="LVVM01005721">
    <property type="protein sequence ID" value="OJA09902.1"/>
    <property type="molecule type" value="Genomic_DNA"/>
</dbReference>
<evidence type="ECO:0000256" key="1">
    <source>
        <dbReference type="SAM" id="MobiDB-lite"/>
    </source>
</evidence>
<gene>
    <name evidence="3" type="ORF">AZE42_06194</name>
</gene>
<keyword evidence="2" id="KW-0472">Membrane</keyword>
<dbReference type="STRING" id="180088.A0A1J8PL74"/>
<dbReference type="OrthoDB" id="2538110at2759"/>
<feature type="region of interest" description="Disordered" evidence="1">
    <location>
        <begin position="1"/>
        <end position="33"/>
    </location>
</feature>
<keyword evidence="2" id="KW-1133">Transmembrane helix</keyword>
<keyword evidence="2" id="KW-0812">Transmembrane</keyword>
<proteinExistence type="predicted"/>
<dbReference type="Proteomes" id="UP000183567">
    <property type="component" value="Unassembled WGS sequence"/>
</dbReference>
<organism evidence="3 4">
    <name type="scientific">Rhizopogon vesiculosus</name>
    <dbReference type="NCBI Taxonomy" id="180088"/>
    <lineage>
        <taxon>Eukaryota</taxon>
        <taxon>Fungi</taxon>
        <taxon>Dikarya</taxon>
        <taxon>Basidiomycota</taxon>
        <taxon>Agaricomycotina</taxon>
        <taxon>Agaricomycetes</taxon>
        <taxon>Agaricomycetidae</taxon>
        <taxon>Boletales</taxon>
        <taxon>Suillineae</taxon>
        <taxon>Rhizopogonaceae</taxon>
        <taxon>Rhizopogon</taxon>
    </lineage>
</organism>
<evidence type="ECO:0000256" key="2">
    <source>
        <dbReference type="SAM" id="Phobius"/>
    </source>
</evidence>
<feature type="transmembrane region" description="Helical" evidence="2">
    <location>
        <begin position="43"/>
        <end position="61"/>
    </location>
</feature>
<reference evidence="3 4" key="1">
    <citation type="submission" date="2016-03" db="EMBL/GenBank/DDBJ databases">
        <title>Comparative genomics of the ectomycorrhizal sister species Rhizopogon vinicolor and Rhizopogon vesiculosus (Basidiomycota: Boletales) reveals a divergence of the mating type B locus.</title>
        <authorList>
            <person name="Mujic A.B."/>
            <person name="Kuo A."/>
            <person name="Tritt A."/>
            <person name="Lipzen A."/>
            <person name="Chen C."/>
            <person name="Johnson J."/>
            <person name="Sharma A."/>
            <person name="Barry K."/>
            <person name="Grigoriev I.V."/>
            <person name="Spatafora J.W."/>
        </authorList>
    </citation>
    <scope>NUCLEOTIDE SEQUENCE [LARGE SCALE GENOMIC DNA]</scope>
    <source>
        <strain evidence="3 4">AM-OR11-056</strain>
    </source>
</reference>